<organism evidence="3 5">
    <name type="scientific">Thermus brockianus</name>
    <dbReference type="NCBI Taxonomy" id="56956"/>
    <lineage>
        <taxon>Bacteria</taxon>
        <taxon>Thermotogati</taxon>
        <taxon>Deinococcota</taxon>
        <taxon>Deinococci</taxon>
        <taxon>Thermales</taxon>
        <taxon>Thermaceae</taxon>
        <taxon>Thermus</taxon>
    </lineage>
</organism>
<geneLocation type="plasmid" evidence="4 6">
    <name>pTbrSNM4-1b</name>
</geneLocation>
<dbReference type="Pfam" id="PF18731">
    <property type="entry name" value="HEPN_Swt1"/>
    <property type="match status" value="1"/>
</dbReference>
<reference evidence="3" key="2">
    <citation type="journal article" date="2017" name="Stand. Genomic Sci.">
        <title>Complete genome sequence of Thermus brockianus GE-1 reveals key enzymes of xylan/xylose metabolism.</title>
        <authorList>
            <person name="Schaefers C."/>
            <person name="Blank S."/>
            <person name="Wiebusch S."/>
            <person name="Elleuche S."/>
            <person name="Antranikian G."/>
        </authorList>
    </citation>
    <scope>NUCLEOTIDE SEQUENCE</scope>
    <source>
        <strain evidence="3">GE-1</strain>
        <plasmid evidence="3">pTB1</plasmid>
    </source>
</reference>
<evidence type="ECO:0000313" key="6">
    <source>
        <dbReference type="Proteomes" id="UP000831120"/>
    </source>
</evidence>
<dbReference type="InterPro" id="IPR007555">
    <property type="entry name" value="DUF499"/>
</dbReference>
<geneLocation type="plasmid" evidence="3">
    <name>pTB1</name>
</geneLocation>
<dbReference type="KEGG" id="tbc:A0O31_02563"/>
<feature type="compositionally biased region" description="Basic and acidic residues" evidence="1">
    <location>
        <begin position="973"/>
        <end position="999"/>
    </location>
</feature>
<geneLocation type="plasmid" evidence="5">
    <name>ptb1</name>
</geneLocation>
<dbReference type="AlphaFoldDB" id="A0A1J0LX33"/>
<evidence type="ECO:0000259" key="2">
    <source>
        <dbReference type="Pfam" id="PF18731"/>
    </source>
</evidence>
<reference evidence="5" key="1">
    <citation type="submission" date="2016-06" db="EMBL/GenBank/DDBJ databases">
        <title>Whole genome sequencing of Thermus brockianus strain GE-1.</title>
        <authorList>
            <person name="Schaefers C."/>
            <person name="Blank S."/>
            <person name="Wiebusch S."/>
            <person name="Elleuche S."/>
            <person name="Antranikian G."/>
        </authorList>
    </citation>
    <scope>NUCLEOTIDE SEQUENCE [LARGE SCALE GENOMIC DNA]</scope>
    <source>
        <strain evidence="5">GE-1</strain>
        <plasmid evidence="5">ptb1</plasmid>
    </source>
</reference>
<accession>A0A1J0LX33</accession>
<dbReference type="Proteomes" id="UP000831120">
    <property type="component" value="Plasmid pTbrSNM4-1b"/>
</dbReference>
<evidence type="ECO:0000313" key="4">
    <source>
        <dbReference type="EMBL" id="BDG17529.1"/>
    </source>
</evidence>
<sequence length="1092" mass="122985">MALSNREIVGRGLDLLKAGLRPFVEREYRRVYGDDWAKEMAEVLRGDRYSLQDPDAQALLKLMDHRWTEVFDEKLGRWGRTLVKELIEVRNRWGHQNAFSLEDAHRALDSITRLLEMIAADEARETDRMARELLRRRYEEDARREAERRASEPIQVLAHRGLPPWREVVTPHPDVASGRYSEAEFAADLAQVHKGEAGPEYGDPEEFFRRTYLTKGLSRLLQSALKRLSGAGGDPVVELQTAFGGGKTHSMLALYHLFGGRVNPKEVPGLEDLLAEADIAQVPVARRAVFVGTAFSPARTHPKPEGLEVRTLWGEIAYQLGGVEGYRMVEEEDRKGVAPGSDVLKALFDRYAPALILIDEWVAFLRNLYGETDLPAGTFDQNLTFAQALTEAAKRSPRTLVVASLPASDMEVGGSGGREALIRLQNVVGRLESVWQPATQDEAYEIVRRRLFLPLSEEGYRQRDAVVREFMRYYQENKGEFPSEVLDPNYERRMKAAYPIHPELFDRLYEDWSTLEGFQRTRGVLRLMAFVVHTLWTRGDPSLLILPGNLPLDAGGPRYELVRHLSRYQEGFDQVVDADIDGPNAKALILERERPALARHHAARRVARAVFLATAPAAASPGQAHRPKGVQGVRVKLGVAQPGESPSLFTDALKALSDRLTYFHAEGDRYWFETRPSLNRLAQDRMASLEEHEAMAEIVARLQAWARTRPPLFAAVHAAPSGSGDVPDEPALRLVVLPPTAPYSKENSEAERLAREILERRGQAQRLYRNTLLFLAPDATAVPDLMEASRRYLAWRSILEDRERLNLGQADVRQVEARVKEASETLDLRLEEAYRHLLAFHQPDPKAPQLEMSAIRLLGSGKPLERAAAKAKNEGLVYTEWHPSFLEETLKNYGFFAARGQELPLGWLWEAFATYPYLPKLKDEAVLLGAVEKGVREGLFGYTERPGEGARVFLREPVTPNLSGYLLERERAEGLRKKAEEPEEKAPKDPAEGGRDDIKGPPTAPSGEPPFPFPGPKPRRYYLKKEVRPANLVRDASLLAEEIVRHLAGEPGVRVRVVLEVEAEAEEGFSTELHRVLRENSPHIADEYSLEA</sequence>
<feature type="compositionally biased region" description="Pro residues" evidence="1">
    <location>
        <begin position="1002"/>
        <end position="1016"/>
    </location>
</feature>
<gene>
    <name evidence="3" type="ORF">A0O31_02563</name>
    <name evidence="4" type="ORF">TbrSNM41_22630</name>
</gene>
<dbReference type="RefSeq" id="WP_071678256.1">
    <property type="nucleotide sequence ID" value="NZ_AP025594.1"/>
</dbReference>
<dbReference type="OrthoDB" id="9757917at2"/>
<dbReference type="Pfam" id="PF04465">
    <property type="entry name" value="DUF499"/>
    <property type="match status" value="1"/>
</dbReference>
<evidence type="ECO:0000313" key="3">
    <source>
        <dbReference type="EMBL" id="APD10580.1"/>
    </source>
</evidence>
<dbReference type="EMBL" id="AP025594">
    <property type="protein sequence ID" value="BDG17529.1"/>
    <property type="molecule type" value="Genomic_DNA"/>
</dbReference>
<protein>
    <recommendedName>
        <fullName evidence="2">Swt1-like HEPN domain-containing protein</fullName>
    </recommendedName>
</protein>
<dbReference type="Proteomes" id="UP000182993">
    <property type="component" value="Plasmid pTB1"/>
</dbReference>
<keyword evidence="3" id="KW-0614">Plasmid</keyword>
<dbReference type="EMBL" id="CP016313">
    <property type="protein sequence ID" value="APD10580.1"/>
    <property type="molecule type" value="Genomic_DNA"/>
</dbReference>
<feature type="region of interest" description="Disordered" evidence="1">
    <location>
        <begin position="973"/>
        <end position="1019"/>
    </location>
</feature>
<proteinExistence type="predicted"/>
<reference evidence="4 6" key="3">
    <citation type="journal article" date="2022" name="Microbiol. Resour. Announc.">
        <title>Complete Genome Sequences of Thermus Strains Isolated from Senami Hot Spring in Japan.</title>
        <authorList>
            <person name="Miyazaki K."/>
        </authorList>
    </citation>
    <scope>NUCLEOTIDE SEQUENCE [LARGE SCALE GENOMIC DNA]</scope>
    <source>
        <strain evidence="4 6">SNM4-1</strain>
        <plasmid evidence="4 6">pTbrSNM4-1b</plasmid>
    </source>
</reference>
<evidence type="ECO:0000256" key="1">
    <source>
        <dbReference type="SAM" id="MobiDB-lite"/>
    </source>
</evidence>
<keyword evidence="6" id="KW-1185">Reference proteome</keyword>
<dbReference type="InterPro" id="IPR041650">
    <property type="entry name" value="HEPN_Swt1"/>
</dbReference>
<name>A0A1J0LX33_THEBO</name>
<evidence type="ECO:0000313" key="5">
    <source>
        <dbReference type="Proteomes" id="UP000182993"/>
    </source>
</evidence>
<feature type="domain" description="Swt1-like HEPN" evidence="2">
    <location>
        <begin position="11"/>
        <end position="118"/>
    </location>
</feature>